<proteinExistence type="predicted"/>
<accession>A0A9K3I2D2</accession>
<feature type="chain" id="PRO_5039917724" evidence="1">
    <location>
        <begin position="24"/>
        <end position="311"/>
    </location>
</feature>
<evidence type="ECO:0000256" key="1">
    <source>
        <dbReference type="SAM" id="SignalP"/>
    </source>
</evidence>
<evidence type="ECO:0000259" key="2">
    <source>
        <dbReference type="PROSITE" id="PS50181"/>
    </source>
</evidence>
<dbReference type="AlphaFoldDB" id="A0A9K3I2D2"/>
<dbReference type="InterPro" id="IPR055411">
    <property type="entry name" value="LRR_FXL15/At3g58940/PEG3-like"/>
</dbReference>
<dbReference type="PANTHER" id="PTHR31639">
    <property type="entry name" value="F-BOX PROTEIN-LIKE"/>
    <property type="match status" value="1"/>
</dbReference>
<dbReference type="Gene3D" id="1.20.1280.50">
    <property type="match status" value="1"/>
</dbReference>
<dbReference type="InterPro" id="IPR001810">
    <property type="entry name" value="F-box_dom"/>
</dbReference>
<dbReference type="Pfam" id="PF00646">
    <property type="entry name" value="F-box"/>
    <property type="match status" value="1"/>
</dbReference>
<dbReference type="Pfam" id="PF24758">
    <property type="entry name" value="LRR_At5g56370"/>
    <property type="match status" value="1"/>
</dbReference>
<dbReference type="SUPFAM" id="SSF81383">
    <property type="entry name" value="F-box domain"/>
    <property type="match status" value="1"/>
</dbReference>
<dbReference type="EMBL" id="MNCJ02000324">
    <property type="protein sequence ID" value="KAF5788807.1"/>
    <property type="molecule type" value="Genomic_DNA"/>
</dbReference>
<dbReference type="PANTHER" id="PTHR31639:SF312">
    <property type="entry name" value="CYCLIN-LIKE F-BOX"/>
    <property type="match status" value="1"/>
</dbReference>
<sequence length="311" mass="35707">MSWLFIFMIDTCLLIRLMELIHGTHKASKSARQDFISNMPDNMVTNILDRLALRDAVRTSILSRNWRILLHLRGAITKFFLSIDEVIDDEDVNHWILLLSRKGIKELTIRNWHEPPLKLHTHLFSCLELKHLTLSNCYFNPPPTFHGFPNLLSLKLVVLFEENNNLGALFTGSPLLESLAVNDRRGLGKVKLVEFAKLENLKILFLILHGPDFEMIKSSGTILGSLSKLQELHLNFKDCRLTEGDANKRFSTSIFGLKYLRLTRICLDDGMKLSCALDLIRSFPNLQTLIIVALMRRPNICLMITVRGFQE</sequence>
<keyword evidence="4" id="KW-1185">Reference proteome</keyword>
<protein>
    <submittedName>
        <fullName evidence="3">F-box domain, leucine-rich repeat domain superfamily, F-box-like domain superfamily</fullName>
    </submittedName>
</protein>
<reference evidence="3" key="1">
    <citation type="journal article" date="2017" name="Nature">
        <title>The sunflower genome provides insights into oil metabolism, flowering and Asterid evolution.</title>
        <authorList>
            <person name="Badouin H."/>
            <person name="Gouzy J."/>
            <person name="Grassa C.J."/>
            <person name="Murat F."/>
            <person name="Staton S.E."/>
            <person name="Cottret L."/>
            <person name="Lelandais-Briere C."/>
            <person name="Owens G.L."/>
            <person name="Carrere S."/>
            <person name="Mayjonade B."/>
            <person name="Legrand L."/>
            <person name="Gill N."/>
            <person name="Kane N.C."/>
            <person name="Bowers J.E."/>
            <person name="Hubner S."/>
            <person name="Bellec A."/>
            <person name="Berard A."/>
            <person name="Berges H."/>
            <person name="Blanchet N."/>
            <person name="Boniface M.C."/>
            <person name="Brunel D."/>
            <person name="Catrice O."/>
            <person name="Chaidir N."/>
            <person name="Claudel C."/>
            <person name="Donnadieu C."/>
            <person name="Faraut T."/>
            <person name="Fievet G."/>
            <person name="Helmstetter N."/>
            <person name="King M."/>
            <person name="Knapp S.J."/>
            <person name="Lai Z."/>
            <person name="Le Paslier M.C."/>
            <person name="Lippi Y."/>
            <person name="Lorenzon L."/>
            <person name="Mandel J.R."/>
            <person name="Marage G."/>
            <person name="Marchand G."/>
            <person name="Marquand E."/>
            <person name="Bret-Mestries E."/>
            <person name="Morien E."/>
            <person name="Nambeesan S."/>
            <person name="Nguyen T."/>
            <person name="Pegot-Espagnet P."/>
            <person name="Pouilly N."/>
            <person name="Raftis F."/>
            <person name="Sallet E."/>
            <person name="Schiex T."/>
            <person name="Thomas J."/>
            <person name="Vandecasteele C."/>
            <person name="Vares D."/>
            <person name="Vear F."/>
            <person name="Vautrin S."/>
            <person name="Crespi M."/>
            <person name="Mangin B."/>
            <person name="Burke J.M."/>
            <person name="Salse J."/>
            <person name="Munos S."/>
            <person name="Vincourt P."/>
            <person name="Rieseberg L.H."/>
            <person name="Langlade N.B."/>
        </authorList>
    </citation>
    <scope>NUCLEOTIDE SEQUENCE</scope>
    <source>
        <tissue evidence="3">Leaves</tissue>
    </source>
</reference>
<evidence type="ECO:0000313" key="4">
    <source>
        <dbReference type="Proteomes" id="UP000215914"/>
    </source>
</evidence>
<name>A0A9K3I2D2_HELAN</name>
<dbReference type="Gene3D" id="3.80.10.10">
    <property type="entry name" value="Ribonuclease Inhibitor"/>
    <property type="match status" value="1"/>
</dbReference>
<dbReference type="SUPFAM" id="SSF52047">
    <property type="entry name" value="RNI-like"/>
    <property type="match status" value="1"/>
</dbReference>
<dbReference type="Proteomes" id="UP000215914">
    <property type="component" value="Unassembled WGS sequence"/>
</dbReference>
<evidence type="ECO:0000313" key="3">
    <source>
        <dbReference type="EMBL" id="KAF5788807.1"/>
    </source>
</evidence>
<gene>
    <name evidence="3" type="ORF">HanXRQr2_Chr09g0363361</name>
</gene>
<organism evidence="3 4">
    <name type="scientific">Helianthus annuus</name>
    <name type="common">Common sunflower</name>
    <dbReference type="NCBI Taxonomy" id="4232"/>
    <lineage>
        <taxon>Eukaryota</taxon>
        <taxon>Viridiplantae</taxon>
        <taxon>Streptophyta</taxon>
        <taxon>Embryophyta</taxon>
        <taxon>Tracheophyta</taxon>
        <taxon>Spermatophyta</taxon>
        <taxon>Magnoliopsida</taxon>
        <taxon>eudicotyledons</taxon>
        <taxon>Gunneridae</taxon>
        <taxon>Pentapetalae</taxon>
        <taxon>asterids</taxon>
        <taxon>campanulids</taxon>
        <taxon>Asterales</taxon>
        <taxon>Asteraceae</taxon>
        <taxon>Asteroideae</taxon>
        <taxon>Heliantheae alliance</taxon>
        <taxon>Heliantheae</taxon>
        <taxon>Helianthus</taxon>
    </lineage>
</organism>
<dbReference type="InterPro" id="IPR032675">
    <property type="entry name" value="LRR_dom_sf"/>
</dbReference>
<reference evidence="3" key="2">
    <citation type="submission" date="2020-06" db="EMBL/GenBank/DDBJ databases">
        <title>Helianthus annuus Genome sequencing and assembly Release 2.</title>
        <authorList>
            <person name="Gouzy J."/>
            <person name="Langlade N."/>
            <person name="Munos S."/>
        </authorList>
    </citation>
    <scope>NUCLEOTIDE SEQUENCE</scope>
    <source>
        <tissue evidence="3">Leaves</tissue>
    </source>
</reference>
<comment type="caution">
    <text evidence="3">The sequence shown here is derived from an EMBL/GenBank/DDBJ whole genome shotgun (WGS) entry which is preliminary data.</text>
</comment>
<dbReference type="PROSITE" id="PS50181">
    <property type="entry name" value="FBOX"/>
    <property type="match status" value="1"/>
</dbReference>
<dbReference type="Gramene" id="mRNA:HanXRQr2_Chr09g0363361">
    <property type="protein sequence ID" value="mRNA:HanXRQr2_Chr09g0363361"/>
    <property type="gene ID" value="HanXRQr2_Chr09g0363361"/>
</dbReference>
<feature type="signal peptide" evidence="1">
    <location>
        <begin position="1"/>
        <end position="23"/>
    </location>
</feature>
<feature type="domain" description="F-box" evidence="2">
    <location>
        <begin position="33"/>
        <end position="83"/>
    </location>
</feature>
<keyword evidence="1" id="KW-0732">Signal</keyword>
<dbReference type="InterPro" id="IPR036047">
    <property type="entry name" value="F-box-like_dom_sf"/>
</dbReference>